<organism evidence="2 3">
    <name type="scientific">Sphingomonas longa</name>
    <dbReference type="NCBI Taxonomy" id="2778730"/>
    <lineage>
        <taxon>Bacteria</taxon>
        <taxon>Pseudomonadati</taxon>
        <taxon>Pseudomonadota</taxon>
        <taxon>Alphaproteobacteria</taxon>
        <taxon>Sphingomonadales</taxon>
        <taxon>Sphingomonadaceae</taxon>
        <taxon>Sphingomonas</taxon>
    </lineage>
</organism>
<accession>A0ABS2D2C0</accession>
<dbReference type="Proteomes" id="UP000763641">
    <property type="component" value="Unassembled WGS sequence"/>
</dbReference>
<comment type="similarity">
    <text evidence="1">Belongs to the SCO1/2 family.</text>
</comment>
<reference evidence="2 3" key="1">
    <citation type="submission" date="2020-12" db="EMBL/GenBank/DDBJ databases">
        <title>Sphingomonas sp.</title>
        <authorList>
            <person name="Kim M.K."/>
        </authorList>
    </citation>
    <scope>NUCLEOTIDE SEQUENCE [LARGE SCALE GENOMIC DNA]</scope>
    <source>
        <strain evidence="2 3">BT552</strain>
    </source>
</reference>
<name>A0ABS2D2C0_9SPHN</name>
<proteinExistence type="inferred from homology"/>
<protein>
    <submittedName>
        <fullName evidence="2">SCO family protein</fullName>
    </submittedName>
</protein>
<dbReference type="SUPFAM" id="SSF52833">
    <property type="entry name" value="Thioredoxin-like"/>
    <property type="match status" value="1"/>
</dbReference>
<dbReference type="InterPro" id="IPR036249">
    <property type="entry name" value="Thioredoxin-like_sf"/>
</dbReference>
<dbReference type="RefSeq" id="WP_204193565.1">
    <property type="nucleotide sequence ID" value="NZ_JAFEMC010000001.1"/>
</dbReference>
<dbReference type="CDD" id="cd02968">
    <property type="entry name" value="SCO"/>
    <property type="match status" value="1"/>
</dbReference>
<gene>
    <name evidence="2" type="ORF">ILT43_01660</name>
</gene>
<dbReference type="InterPro" id="IPR003782">
    <property type="entry name" value="SCO1/SenC"/>
</dbReference>
<dbReference type="Pfam" id="PF02630">
    <property type="entry name" value="SCO1-SenC"/>
    <property type="match status" value="1"/>
</dbReference>
<dbReference type="EMBL" id="JAFEMC010000001">
    <property type="protein sequence ID" value="MBM6575062.1"/>
    <property type="molecule type" value="Genomic_DNA"/>
</dbReference>
<comment type="caution">
    <text evidence="2">The sequence shown here is derived from an EMBL/GenBank/DDBJ whole genome shotgun (WGS) entry which is preliminary data.</text>
</comment>
<evidence type="ECO:0000313" key="3">
    <source>
        <dbReference type="Proteomes" id="UP000763641"/>
    </source>
</evidence>
<evidence type="ECO:0000256" key="1">
    <source>
        <dbReference type="ARBA" id="ARBA00010996"/>
    </source>
</evidence>
<dbReference type="PANTHER" id="PTHR12151">
    <property type="entry name" value="ELECTRON TRANSPORT PROTIN SCO1/SENC FAMILY MEMBER"/>
    <property type="match status" value="1"/>
</dbReference>
<evidence type="ECO:0000313" key="2">
    <source>
        <dbReference type="EMBL" id="MBM6575062.1"/>
    </source>
</evidence>
<dbReference type="Gene3D" id="3.40.30.10">
    <property type="entry name" value="Glutaredoxin"/>
    <property type="match status" value="1"/>
</dbReference>
<sequence length="209" mass="22301">MSVARYRGKLRLAVGAWMLAVLTGTMLAATAPGWSMPADTAASAARFGGFVDQSGRAFAPARLAGKAVLLNFIFAGCGTTCPVQTAELAATLKAMPPSIRRSVRIVSITVDPANDTPVALRRYAEARGIRGGEWAFLTGNPAGMIRLARIYNAVGTANGRVAESMHSTDVVLLNGAGRTIRRYRALPLNKARVIQDLEMLTQFPSLQRQ</sequence>
<keyword evidence="3" id="KW-1185">Reference proteome</keyword>
<dbReference type="PANTHER" id="PTHR12151:SF25">
    <property type="entry name" value="LINALOOL DEHYDRATASE_ISOMERASE DOMAIN-CONTAINING PROTEIN"/>
    <property type="match status" value="1"/>
</dbReference>